<evidence type="ECO:0000313" key="3">
    <source>
        <dbReference type="Proteomes" id="UP000499080"/>
    </source>
</evidence>
<dbReference type="AlphaFoldDB" id="A0A4Y2FEK0"/>
<reference evidence="2 3" key="1">
    <citation type="journal article" date="2019" name="Sci. Rep.">
        <title>Orb-weaving spider Araneus ventricosus genome elucidates the spidroin gene catalogue.</title>
        <authorList>
            <person name="Kono N."/>
            <person name="Nakamura H."/>
            <person name="Ohtoshi R."/>
            <person name="Moran D.A.P."/>
            <person name="Shinohara A."/>
            <person name="Yoshida Y."/>
            <person name="Fujiwara M."/>
            <person name="Mori M."/>
            <person name="Tomita M."/>
            <person name="Arakawa K."/>
        </authorList>
    </citation>
    <scope>NUCLEOTIDE SEQUENCE [LARGE SCALE GENOMIC DNA]</scope>
</reference>
<keyword evidence="3" id="KW-1185">Reference proteome</keyword>
<feature type="region of interest" description="Disordered" evidence="1">
    <location>
        <begin position="104"/>
        <end position="128"/>
    </location>
</feature>
<proteinExistence type="predicted"/>
<comment type="caution">
    <text evidence="2">The sequence shown here is derived from an EMBL/GenBank/DDBJ whole genome shotgun (WGS) entry which is preliminary data.</text>
</comment>
<name>A0A4Y2FEK0_ARAVE</name>
<dbReference type="EMBL" id="BGPR01000893">
    <property type="protein sequence ID" value="GBM39337.1"/>
    <property type="molecule type" value="Genomic_DNA"/>
</dbReference>
<gene>
    <name evidence="2" type="ORF">AVEN_257447_1</name>
</gene>
<evidence type="ECO:0000256" key="1">
    <source>
        <dbReference type="SAM" id="MobiDB-lite"/>
    </source>
</evidence>
<accession>A0A4Y2FEK0</accession>
<dbReference type="Proteomes" id="UP000499080">
    <property type="component" value="Unassembled WGS sequence"/>
</dbReference>
<evidence type="ECO:0000313" key="2">
    <source>
        <dbReference type="EMBL" id="GBM39337.1"/>
    </source>
</evidence>
<protein>
    <submittedName>
        <fullName evidence="2">Uncharacterized protein</fullName>
    </submittedName>
</protein>
<sequence length="128" mass="15196">MKEFLLWEEQDADRTEERPLTNNRDSYTLEGHKFPRVPKNVIIFVLLAVEYRLHRCLRSKMYGCGQDFDIMRALVQNRFSLHLPNGSRRFATAMDIRHLRPRKVLGTRRAPRTPNKPPLVWSLSKKLH</sequence>
<organism evidence="2 3">
    <name type="scientific">Araneus ventricosus</name>
    <name type="common">Orbweaver spider</name>
    <name type="synonym">Epeira ventricosa</name>
    <dbReference type="NCBI Taxonomy" id="182803"/>
    <lineage>
        <taxon>Eukaryota</taxon>
        <taxon>Metazoa</taxon>
        <taxon>Ecdysozoa</taxon>
        <taxon>Arthropoda</taxon>
        <taxon>Chelicerata</taxon>
        <taxon>Arachnida</taxon>
        <taxon>Araneae</taxon>
        <taxon>Araneomorphae</taxon>
        <taxon>Entelegynae</taxon>
        <taxon>Araneoidea</taxon>
        <taxon>Araneidae</taxon>
        <taxon>Araneus</taxon>
    </lineage>
</organism>